<dbReference type="RefSeq" id="XP_016765147.1">
    <property type="nucleotide sequence ID" value="XM_016903472.1"/>
</dbReference>
<dbReference type="PANTHER" id="PTHR42791:SF14">
    <property type="entry name" value="N-ACETYLTRANSFERASE DOMAIN-CONTAINING PROTEIN"/>
    <property type="match status" value="1"/>
</dbReference>
<dbReference type="CDD" id="cd04301">
    <property type="entry name" value="NAT_SF"/>
    <property type="match status" value="1"/>
</dbReference>
<reference evidence="2 3" key="1">
    <citation type="journal article" date="2012" name="PLoS Pathog.">
        <title>Diverse lifestyles and strategies of plant pathogenesis encoded in the genomes of eighteen Dothideomycetes fungi.</title>
        <authorList>
            <person name="Ohm R.A."/>
            <person name="Feau N."/>
            <person name="Henrissat B."/>
            <person name="Schoch C.L."/>
            <person name="Horwitz B.A."/>
            <person name="Barry K.W."/>
            <person name="Condon B.J."/>
            <person name="Copeland A.C."/>
            <person name="Dhillon B."/>
            <person name="Glaser F."/>
            <person name="Hesse C.N."/>
            <person name="Kosti I."/>
            <person name="LaButti K."/>
            <person name="Lindquist E.A."/>
            <person name="Lucas S."/>
            <person name="Salamov A.A."/>
            <person name="Bradshaw R.E."/>
            <person name="Ciuffetti L."/>
            <person name="Hamelin R.C."/>
            <person name="Kema G.H.J."/>
            <person name="Lawrence C."/>
            <person name="Scott J.A."/>
            <person name="Spatafora J.W."/>
            <person name="Turgeon B.G."/>
            <person name="de Wit P.J.G.M."/>
            <person name="Zhong S."/>
            <person name="Goodwin S.B."/>
            <person name="Grigoriev I.V."/>
        </authorList>
    </citation>
    <scope>NUCLEOTIDE SEQUENCE [LARGE SCALE GENOMIC DNA]</scope>
    <source>
        <strain evidence="2 3">SO2202</strain>
    </source>
</reference>
<dbReference type="STRING" id="692275.N1QIG9"/>
<proteinExistence type="predicted"/>
<dbReference type="OMA" id="KAKWNIW"/>
<evidence type="ECO:0000259" key="1">
    <source>
        <dbReference type="PROSITE" id="PS51186"/>
    </source>
</evidence>
<keyword evidence="3" id="KW-1185">Reference proteome</keyword>
<dbReference type="EMBL" id="KB456260">
    <property type="protein sequence ID" value="EMF17026.1"/>
    <property type="molecule type" value="Genomic_DNA"/>
</dbReference>
<dbReference type="InterPro" id="IPR052523">
    <property type="entry name" value="Trichothecene_AcTrans"/>
</dbReference>
<dbReference type="GeneID" id="27900609"/>
<dbReference type="SUPFAM" id="SSF55729">
    <property type="entry name" value="Acyl-CoA N-acyltransferases (Nat)"/>
    <property type="match status" value="1"/>
</dbReference>
<evidence type="ECO:0000313" key="2">
    <source>
        <dbReference type="EMBL" id="EMF17026.1"/>
    </source>
</evidence>
<dbReference type="GO" id="GO:0016747">
    <property type="term" value="F:acyltransferase activity, transferring groups other than amino-acyl groups"/>
    <property type="evidence" value="ECO:0007669"/>
    <property type="project" value="InterPro"/>
</dbReference>
<dbReference type="InterPro" id="IPR000182">
    <property type="entry name" value="GNAT_dom"/>
</dbReference>
<gene>
    <name evidence="2" type="ORF">SEPMUDRAFT_146136</name>
</gene>
<protein>
    <recommendedName>
        <fullName evidence="1">N-acetyltransferase domain-containing protein</fullName>
    </recommendedName>
</protein>
<dbReference type="PANTHER" id="PTHR42791">
    <property type="entry name" value="GNAT FAMILY ACETYLTRANSFERASE"/>
    <property type="match status" value="1"/>
</dbReference>
<organism evidence="2 3">
    <name type="scientific">Sphaerulina musiva (strain SO2202)</name>
    <name type="common">Poplar stem canker fungus</name>
    <name type="synonym">Septoria musiva</name>
    <dbReference type="NCBI Taxonomy" id="692275"/>
    <lineage>
        <taxon>Eukaryota</taxon>
        <taxon>Fungi</taxon>
        <taxon>Dikarya</taxon>
        <taxon>Ascomycota</taxon>
        <taxon>Pezizomycotina</taxon>
        <taxon>Dothideomycetes</taxon>
        <taxon>Dothideomycetidae</taxon>
        <taxon>Mycosphaerellales</taxon>
        <taxon>Mycosphaerellaceae</taxon>
        <taxon>Sphaerulina</taxon>
    </lineage>
</organism>
<dbReference type="HOGENOM" id="CLU_060131_6_5_1"/>
<dbReference type="Pfam" id="PF00583">
    <property type="entry name" value="Acetyltransf_1"/>
    <property type="match status" value="1"/>
</dbReference>
<dbReference type="AlphaFoldDB" id="N1QIG9"/>
<accession>N1QIG9</accession>
<feature type="domain" description="N-acetyltransferase" evidence="1">
    <location>
        <begin position="81"/>
        <end position="213"/>
    </location>
</feature>
<sequence>MPVKAIPAEDADFERIFEITSLAFDRNEPVWDAMWPSHWLPQGRQQGAERMRKTKNTTPETTYIKAIDTETGKILGMAKWNIFQNYSPSRSEVPDIYENNQDRDYAQGVVDAFLATRNQAIKERDGNVIALDILTVDPAYQRQKVGSCLVEWGTRKADEMGFDAVVESSVFGRGLYEKHGFEYQNDVQVTVPGYENDASRPTGSFAWMVRPKTTKA</sequence>
<dbReference type="Gene3D" id="3.40.630.30">
    <property type="match status" value="1"/>
</dbReference>
<name>N1QIG9_SPHMS</name>
<dbReference type="PROSITE" id="PS51186">
    <property type="entry name" value="GNAT"/>
    <property type="match status" value="1"/>
</dbReference>
<dbReference type="eggNOG" id="ENOG502SJAV">
    <property type="taxonomic scope" value="Eukaryota"/>
</dbReference>
<evidence type="ECO:0000313" key="3">
    <source>
        <dbReference type="Proteomes" id="UP000016931"/>
    </source>
</evidence>
<dbReference type="OrthoDB" id="4738875at2759"/>
<dbReference type="InterPro" id="IPR016181">
    <property type="entry name" value="Acyl_CoA_acyltransferase"/>
</dbReference>
<dbReference type="Proteomes" id="UP000016931">
    <property type="component" value="Unassembled WGS sequence"/>
</dbReference>